<sequence length="830" mass="93769">MENPVLFSILSSFIFFCSFKFSIATDTLSSGRFIRDDETLVSPSQNFELGYFSPGNSKNRYLGIWYKKSPETVVWVANRNNPIVDPHGALTISKYGNLVLLNETNGIIWSSNISENIENPVAQLLDTGNLVLRDNFSSNSSESYIWQSFDYPSDTLLPGMKLGWDFKTGLQRYLTSWKSADDPSPGNFTYRLDIHVLPQIWIYQGSKKLSRTGPWSGVYFGLGVPGSNFLFEPILVQNEDEIYYKYESYNNPMIMMLKLKPVGQIQRLIWNERNTGWEIVFKAPGDFCEYYGQCRANSVCSVDKSPNCECLGGFKVESQHNQNWSTACVRSHSSDCKSGDRFMKLADIKLPDFLEVSLNESINLKECEAECLKNCSCRAYAPSNVTGGGSGCVTWYGNLIDIRKRQSNTGLSIYIRVSASDQGSKKRLWVVVVFVILAVVVLASFCIYCQRKRKVKGKEKMETCQDMLLFDINMSITTRANEFGKGDRAEKFKRKDSWFPLFSFASISAATDNFSIRNKLGEGGFGPVYKGELLNGQEVAIKRLASQSGQGLEEFKNEMMLITKLQHRNLVRILGCCIEQGEKILIYEYMPGKSLDVFLFDPIKKGLLSWGTRVKIIEGIAQGILYLHQHSRVRIIHRDLKASNILLDNDMNPKISDFGMARMFGGDELQANTKRIVGTYGYMSPEYALDGLFSIKSDVFSFGVLLLETLSSKKNTSFYNTDSLNLLGLAWDLWKEDKAQELMDPVLQNEASFPMLMRYINVALLCVQENAEDRPTMSEVLSMLTNELVNLNPPRQPAFSYLRSVTNLLTSRLPEPCSVNDVTISVTDGR</sequence>
<evidence type="ECO:0000313" key="1">
    <source>
        <dbReference type="EMBL" id="KAJ4726087.1"/>
    </source>
</evidence>
<comment type="caution">
    <text evidence="1">The sequence shown here is derived from an EMBL/GenBank/DDBJ whole genome shotgun (WGS) entry which is preliminary data.</text>
</comment>
<keyword evidence="2" id="KW-1185">Reference proteome</keyword>
<protein>
    <submittedName>
        <fullName evidence="1">Receptor protein kinase</fullName>
    </submittedName>
</protein>
<keyword evidence="1" id="KW-0418">Kinase</keyword>
<organism evidence="1 2">
    <name type="scientific">Melia azedarach</name>
    <name type="common">Chinaberry tree</name>
    <dbReference type="NCBI Taxonomy" id="155640"/>
    <lineage>
        <taxon>Eukaryota</taxon>
        <taxon>Viridiplantae</taxon>
        <taxon>Streptophyta</taxon>
        <taxon>Embryophyta</taxon>
        <taxon>Tracheophyta</taxon>
        <taxon>Spermatophyta</taxon>
        <taxon>Magnoliopsida</taxon>
        <taxon>eudicotyledons</taxon>
        <taxon>Gunneridae</taxon>
        <taxon>Pentapetalae</taxon>
        <taxon>rosids</taxon>
        <taxon>malvids</taxon>
        <taxon>Sapindales</taxon>
        <taxon>Meliaceae</taxon>
        <taxon>Melia</taxon>
    </lineage>
</organism>
<reference evidence="1 2" key="1">
    <citation type="journal article" date="2023" name="Science">
        <title>Complex scaffold remodeling in plant triterpene biosynthesis.</title>
        <authorList>
            <person name="De La Pena R."/>
            <person name="Hodgson H."/>
            <person name="Liu J.C."/>
            <person name="Stephenson M.J."/>
            <person name="Martin A.C."/>
            <person name="Owen C."/>
            <person name="Harkess A."/>
            <person name="Leebens-Mack J."/>
            <person name="Jimenez L.E."/>
            <person name="Osbourn A."/>
            <person name="Sattely E.S."/>
        </authorList>
    </citation>
    <scope>NUCLEOTIDE SEQUENCE [LARGE SCALE GENOMIC DNA]</scope>
    <source>
        <strain evidence="2">cv. JPN11</strain>
        <tissue evidence="1">Leaf</tissue>
    </source>
</reference>
<keyword evidence="1" id="KW-0808">Transferase</keyword>
<proteinExistence type="predicted"/>
<keyword evidence="1" id="KW-0675">Receptor</keyword>
<accession>A0ACC1YRK8</accession>
<evidence type="ECO:0000313" key="2">
    <source>
        <dbReference type="Proteomes" id="UP001164539"/>
    </source>
</evidence>
<dbReference type="EMBL" id="CM051395">
    <property type="protein sequence ID" value="KAJ4726087.1"/>
    <property type="molecule type" value="Genomic_DNA"/>
</dbReference>
<name>A0ACC1YRK8_MELAZ</name>
<gene>
    <name evidence="1" type="ORF">OWV82_004849</name>
</gene>
<dbReference type="Proteomes" id="UP001164539">
    <property type="component" value="Chromosome 2"/>
</dbReference>